<evidence type="ECO:0000256" key="6">
    <source>
        <dbReference type="ARBA" id="ARBA00035137"/>
    </source>
</evidence>
<dbReference type="OrthoDB" id="5542239at2759"/>
<dbReference type="GO" id="GO:0003735">
    <property type="term" value="F:structural constituent of ribosome"/>
    <property type="evidence" value="ECO:0007669"/>
    <property type="project" value="InterPro"/>
</dbReference>
<reference evidence="9 10" key="1">
    <citation type="submission" date="2016-03" db="EMBL/GenBank/DDBJ databases">
        <title>Choanephora cucurbitarum.</title>
        <authorList>
            <person name="Min B."/>
            <person name="Park H."/>
            <person name="Park J.-H."/>
            <person name="Shin H.-D."/>
            <person name="Choi I.-G."/>
        </authorList>
    </citation>
    <scope>NUCLEOTIDE SEQUENCE [LARGE SCALE GENOMIC DNA]</scope>
    <source>
        <strain evidence="9 10">KUS-F28377</strain>
    </source>
</reference>
<gene>
    <name evidence="9" type="primary">RSM25</name>
    <name evidence="9" type="ORF">A0J61_07860</name>
</gene>
<sequence>MAFRAPPTGLARHVSNMIKGNLVKRAPVWLPVLQAIPPGPSIIRSQNPEVNVSGQTEVEHTLFNKTSTKHRLRHSQKHLRTPPPRPRAIVYPEDRLRKQFYRDHPYELSRPKVLVENELGINRTDFSRLMLDGMHPSQIDGEAVIKYQLYLMTHENMPERKAYAKATSEFYEIRAQQEEEERAAREKVNNLLQKMDILARPNTKRGLELEERALRQGQLAQF</sequence>
<evidence type="ECO:0000313" key="9">
    <source>
        <dbReference type="EMBL" id="OBZ84088.1"/>
    </source>
</evidence>
<feature type="compositionally biased region" description="Basic residues" evidence="8">
    <location>
        <begin position="67"/>
        <end position="80"/>
    </location>
</feature>
<keyword evidence="4" id="KW-0496">Mitochondrion</keyword>
<keyword evidence="10" id="KW-1185">Reference proteome</keyword>
<dbReference type="InterPro" id="IPR016939">
    <property type="entry name" value="Ribosomal_mS23_fun"/>
</dbReference>
<dbReference type="InterPro" id="IPR059242">
    <property type="entry name" value="mS23_dom"/>
</dbReference>
<proteinExistence type="inferred from homology"/>
<evidence type="ECO:0000256" key="5">
    <source>
        <dbReference type="ARBA" id="ARBA00023274"/>
    </source>
</evidence>
<evidence type="ECO:0000256" key="4">
    <source>
        <dbReference type="ARBA" id="ARBA00023128"/>
    </source>
</evidence>
<dbReference type="AlphaFoldDB" id="A0A1C7N501"/>
<evidence type="ECO:0000256" key="7">
    <source>
        <dbReference type="ARBA" id="ARBA00035421"/>
    </source>
</evidence>
<evidence type="ECO:0000256" key="8">
    <source>
        <dbReference type="SAM" id="MobiDB-lite"/>
    </source>
</evidence>
<dbReference type="PANTHER" id="PTHR37799:SF1">
    <property type="entry name" value="SMALL RIBOSOMAL SUBUNIT PROTEIN MS23"/>
    <property type="match status" value="1"/>
</dbReference>
<dbReference type="PANTHER" id="PTHR37799">
    <property type="entry name" value="37S RIBOSOMAL PROTEIN S25, MITOCHONDRIAL"/>
    <property type="match status" value="1"/>
</dbReference>
<dbReference type="Proteomes" id="UP000093000">
    <property type="component" value="Unassembled WGS sequence"/>
</dbReference>
<organism evidence="9 10">
    <name type="scientific">Choanephora cucurbitarum</name>
    <dbReference type="NCBI Taxonomy" id="101091"/>
    <lineage>
        <taxon>Eukaryota</taxon>
        <taxon>Fungi</taxon>
        <taxon>Fungi incertae sedis</taxon>
        <taxon>Mucoromycota</taxon>
        <taxon>Mucoromycotina</taxon>
        <taxon>Mucoromycetes</taxon>
        <taxon>Mucorales</taxon>
        <taxon>Mucorineae</taxon>
        <taxon>Choanephoraceae</taxon>
        <taxon>Choanephoroideae</taxon>
        <taxon>Choanephora</taxon>
    </lineage>
</organism>
<dbReference type="FunCoup" id="A0A1C7N501">
    <property type="interactions" value="277"/>
</dbReference>
<feature type="region of interest" description="Disordered" evidence="8">
    <location>
        <begin position="66"/>
        <end position="87"/>
    </location>
</feature>
<evidence type="ECO:0000256" key="1">
    <source>
        <dbReference type="ARBA" id="ARBA00004173"/>
    </source>
</evidence>
<evidence type="ECO:0000256" key="2">
    <source>
        <dbReference type="ARBA" id="ARBA00009864"/>
    </source>
</evidence>
<comment type="similarity">
    <text evidence="2">Belongs to the mitochondrion-specific ribosomal protein mS23 family.</text>
</comment>
<name>A0A1C7N501_9FUNG</name>
<accession>A0A1C7N501</accession>
<protein>
    <recommendedName>
        <fullName evidence="6">Small ribosomal subunit protein mS23</fullName>
    </recommendedName>
    <alternativeName>
        <fullName evidence="7">37S ribosomal protein S25, mitochondrial</fullName>
    </alternativeName>
</protein>
<dbReference type="InParanoid" id="A0A1C7N501"/>
<comment type="subcellular location">
    <subcellularLocation>
        <location evidence="1">Mitochondrion</location>
    </subcellularLocation>
</comment>
<keyword evidence="5" id="KW-0687">Ribonucleoprotein</keyword>
<comment type="caution">
    <text evidence="9">The sequence shown here is derived from an EMBL/GenBank/DDBJ whole genome shotgun (WGS) entry which is preliminary data.</text>
</comment>
<dbReference type="EMBL" id="LUGH01000557">
    <property type="protein sequence ID" value="OBZ84088.1"/>
    <property type="molecule type" value="Genomic_DNA"/>
</dbReference>
<evidence type="ECO:0000256" key="3">
    <source>
        <dbReference type="ARBA" id="ARBA00022980"/>
    </source>
</evidence>
<dbReference type="Pfam" id="PF13741">
    <property type="entry name" value="MRP-S25"/>
    <property type="match status" value="1"/>
</dbReference>
<dbReference type="STRING" id="101091.A0A1C7N501"/>
<evidence type="ECO:0000313" key="10">
    <source>
        <dbReference type="Proteomes" id="UP000093000"/>
    </source>
</evidence>
<dbReference type="GO" id="GO:0005763">
    <property type="term" value="C:mitochondrial small ribosomal subunit"/>
    <property type="evidence" value="ECO:0007669"/>
    <property type="project" value="InterPro"/>
</dbReference>
<dbReference type="CDD" id="cd23701">
    <property type="entry name" value="At1g26750"/>
    <property type="match status" value="1"/>
</dbReference>
<keyword evidence="3 9" id="KW-0689">Ribosomal protein</keyword>